<keyword evidence="11" id="KW-1185">Reference proteome</keyword>
<keyword evidence="5 9" id="KW-0812">Transmembrane</keyword>
<evidence type="ECO:0000256" key="9">
    <source>
        <dbReference type="SAM" id="Phobius"/>
    </source>
</evidence>
<feature type="transmembrane region" description="Helical" evidence="9">
    <location>
        <begin position="31"/>
        <end position="53"/>
    </location>
</feature>
<evidence type="ECO:0000313" key="11">
    <source>
        <dbReference type="Proteomes" id="UP001634393"/>
    </source>
</evidence>
<organism evidence="10 11">
    <name type="scientific">Penstemon smallii</name>
    <dbReference type="NCBI Taxonomy" id="265156"/>
    <lineage>
        <taxon>Eukaryota</taxon>
        <taxon>Viridiplantae</taxon>
        <taxon>Streptophyta</taxon>
        <taxon>Embryophyta</taxon>
        <taxon>Tracheophyta</taxon>
        <taxon>Spermatophyta</taxon>
        <taxon>Magnoliopsida</taxon>
        <taxon>eudicotyledons</taxon>
        <taxon>Gunneridae</taxon>
        <taxon>Pentapetalae</taxon>
        <taxon>asterids</taxon>
        <taxon>lamiids</taxon>
        <taxon>Lamiales</taxon>
        <taxon>Plantaginaceae</taxon>
        <taxon>Cheloneae</taxon>
        <taxon>Penstemon</taxon>
    </lineage>
</organism>
<evidence type="ECO:0000256" key="1">
    <source>
        <dbReference type="ARBA" id="ARBA00004127"/>
    </source>
</evidence>
<evidence type="ECO:0000256" key="8">
    <source>
        <dbReference type="ARBA" id="ARBA00023136"/>
    </source>
</evidence>
<keyword evidence="8 9" id="KW-0472">Membrane</keyword>
<keyword evidence="4" id="KW-0762">Sugar transport</keyword>
<gene>
    <name evidence="10" type="ORF">ACJIZ3_003279</name>
</gene>
<keyword evidence="6" id="KW-0677">Repeat</keyword>
<sequence>MRSIVFVFEIIMYGFHLLVIRDVCQTKSVECLPFWFCLASFLNAVVWFIYAFLPPFDPFLAIVNGIGTLSGLVQLGCLHRFRHKSYEIIW</sequence>
<feature type="transmembrane region" description="Helical" evidence="9">
    <location>
        <begin position="6"/>
        <end position="24"/>
    </location>
</feature>
<dbReference type="PANTHER" id="PTHR10791">
    <property type="entry name" value="RAG1-ACTIVATING PROTEIN 1"/>
    <property type="match status" value="1"/>
</dbReference>
<accession>A0ABD3UAC5</accession>
<dbReference type="InterPro" id="IPR047664">
    <property type="entry name" value="SWEET"/>
</dbReference>
<evidence type="ECO:0000256" key="6">
    <source>
        <dbReference type="ARBA" id="ARBA00022737"/>
    </source>
</evidence>
<comment type="caution">
    <text evidence="10">The sequence shown here is derived from an EMBL/GenBank/DDBJ whole genome shotgun (WGS) entry which is preliminary data.</text>
</comment>
<evidence type="ECO:0000256" key="5">
    <source>
        <dbReference type="ARBA" id="ARBA00022692"/>
    </source>
</evidence>
<evidence type="ECO:0000256" key="3">
    <source>
        <dbReference type="ARBA" id="ARBA00022448"/>
    </source>
</evidence>
<reference evidence="10 11" key="1">
    <citation type="submission" date="2024-12" db="EMBL/GenBank/DDBJ databases">
        <title>The unique morphological basis and parallel evolutionary history of personate flowers in Penstemon.</title>
        <authorList>
            <person name="Depatie T.H."/>
            <person name="Wessinger C.A."/>
        </authorList>
    </citation>
    <scope>NUCLEOTIDE SEQUENCE [LARGE SCALE GENOMIC DNA]</scope>
    <source>
        <strain evidence="10">WTNN_2</strain>
        <tissue evidence="10">Leaf</tissue>
    </source>
</reference>
<name>A0ABD3UAC5_9LAMI</name>
<evidence type="ECO:0000256" key="2">
    <source>
        <dbReference type="ARBA" id="ARBA00007809"/>
    </source>
</evidence>
<feature type="transmembrane region" description="Helical" evidence="9">
    <location>
        <begin position="59"/>
        <end position="78"/>
    </location>
</feature>
<comment type="similarity">
    <text evidence="2">Belongs to the SWEET sugar transporter family.</text>
</comment>
<dbReference type="InterPro" id="IPR004316">
    <property type="entry name" value="SWEET_rpt"/>
</dbReference>
<dbReference type="AlphaFoldDB" id="A0ABD3UAC5"/>
<dbReference type="PANTHER" id="PTHR10791:SF130">
    <property type="entry name" value="BIDIRECTIONAL SUGAR TRANSPORTER SWEET6-RELATED"/>
    <property type="match status" value="1"/>
</dbReference>
<proteinExistence type="inferred from homology"/>
<evidence type="ECO:0000256" key="7">
    <source>
        <dbReference type="ARBA" id="ARBA00022989"/>
    </source>
</evidence>
<comment type="subcellular location">
    <subcellularLocation>
        <location evidence="1">Endomembrane system</location>
        <topology evidence="1">Multi-pass membrane protein</topology>
    </subcellularLocation>
</comment>
<dbReference type="Gene3D" id="1.20.1280.290">
    <property type="match status" value="1"/>
</dbReference>
<dbReference type="Pfam" id="PF03083">
    <property type="entry name" value="MtN3_slv"/>
    <property type="match status" value="1"/>
</dbReference>
<evidence type="ECO:0000313" key="10">
    <source>
        <dbReference type="EMBL" id="KAL3845876.1"/>
    </source>
</evidence>
<dbReference type="GO" id="GO:0012505">
    <property type="term" value="C:endomembrane system"/>
    <property type="evidence" value="ECO:0007669"/>
    <property type="project" value="UniProtKB-SubCell"/>
</dbReference>
<protein>
    <submittedName>
        <fullName evidence="10">Uncharacterized protein</fullName>
    </submittedName>
</protein>
<keyword evidence="7 9" id="KW-1133">Transmembrane helix</keyword>
<evidence type="ECO:0000256" key="4">
    <source>
        <dbReference type="ARBA" id="ARBA00022597"/>
    </source>
</evidence>
<dbReference type="Proteomes" id="UP001634393">
    <property type="component" value="Unassembled WGS sequence"/>
</dbReference>
<keyword evidence="3" id="KW-0813">Transport</keyword>
<dbReference type="EMBL" id="JBJXBP010000002">
    <property type="protein sequence ID" value="KAL3845876.1"/>
    <property type="molecule type" value="Genomic_DNA"/>
</dbReference>